<feature type="transmembrane region" description="Helical" evidence="1">
    <location>
        <begin position="7"/>
        <end position="30"/>
    </location>
</feature>
<dbReference type="OrthoDB" id="2279611at2759"/>
<evidence type="ECO:0000256" key="1">
    <source>
        <dbReference type="SAM" id="Phobius"/>
    </source>
</evidence>
<feature type="transmembrane region" description="Helical" evidence="1">
    <location>
        <begin position="175"/>
        <end position="201"/>
    </location>
</feature>
<keyword evidence="1" id="KW-0812">Transmembrane</keyword>
<organism evidence="2 3">
    <name type="scientific">Ascobolus immersus RN42</name>
    <dbReference type="NCBI Taxonomy" id="1160509"/>
    <lineage>
        <taxon>Eukaryota</taxon>
        <taxon>Fungi</taxon>
        <taxon>Dikarya</taxon>
        <taxon>Ascomycota</taxon>
        <taxon>Pezizomycotina</taxon>
        <taxon>Pezizomycetes</taxon>
        <taxon>Pezizales</taxon>
        <taxon>Ascobolaceae</taxon>
        <taxon>Ascobolus</taxon>
    </lineage>
</organism>
<keyword evidence="3" id="KW-1185">Reference proteome</keyword>
<evidence type="ECO:0008006" key="4">
    <source>
        <dbReference type="Google" id="ProtNLM"/>
    </source>
</evidence>
<proteinExistence type="predicted"/>
<gene>
    <name evidence="2" type="ORF">BJ508DRAFT_204982</name>
</gene>
<feature type="transmembrane region" description="Helical" evidence="1">
    <location>
        <begin position="86"/>
        <end position="105"/>
    </location>
</feature>
<feature type="transmembrane region" description="Helical" evidence="1">
    <location>
        <begin position="50"/>
        <end position="74"/>
    </location>
</feature>
<name>A0A3N4IHM7_ASCIM</name>
<evidence type="ECO:0000313" key="3">
    <source>
        <dbReference type="Proteomes" id="UP000275078"/>
    </source>
</evidence>
<evidence type="ECO:0000313" key="2">
    <source>
        <dbReference type="EMBL" id="RPA85642.1"/>
    </source>
</evidence>
<sequence>MSGTFITFLIAQAVFISTSILMIVASVIWMKERENPTLESIPRTLLLKQFPLTATLANGVLVIITGLVAVPALLAPTSRTFLKAQIWLLIVCGIFTLVLGLNEWFQTLRTRANLNTLWGQQTVAVQSLLQQRFDCCGYLNSTSPRYATDTTCPNDLIAATKLGCVGPFSSYAEGWLSLVFTMAFGLVGIDFIVILCAAMLVKVRGEMIRYMRIDSKNGMKG</sequence>
<reference evidence="2 3" key="1">
    <citation type="journal article" date="2018" name="Nat. Ecol. Evol.">
        <title>Pezizomycetes genomes reveal the molecular basis of ectomycorrhizal truffle lifestyle.</title>
        <authorList>
            <person name="Murat C."/>
            <person name="Payen T."/>
            <person name="Noel B."/>
            <person name="Kuo A."/>
            <person name="Morin E."/>
            <person name="Chen J."/>
            <person name="Kohler A."/>
            <person name="Krizsan K."/>
            <person name="Balestrini R."/>
            <person name="Da Silva C."/>
            <person name="Montanini B."/>
            <person name="Hainaut M."/>
            <person name="Levati E."/>
            <person name="Barry K.W."/>
            <person name="Belfiori B."/>
            <person name="Cichocki N."/>
            <person name="Clum A."/>
            <person name="Dockter R.B."/>
            <person name="Fauchery L."/>
            <person name="Guy J."/>
            <person name="Iotti M."/>
            <person name="Le Tacon F."/>
            <person name="Lindquist E.A."/>
            <person name="Lipzen A."/>
            <person name="Malagnac F."/>
            <person name="Mello A."/>
            <person name="Molinier V."/>
            <person name="Miyauchi S."/>
            <person name="Poulain J."/>
            <person name="Riccioni C."/>
            <person name="Rubini A."/>
            <person name="Sitrit Y."/>
            <person name="Splivallo R."/>
            <person name="Traeger S."/>
            <person name="Wang M."/>
            <person name="Zifcakova L."/>
            <person name="Wipf D."/>
            <person name="Zambonelli A."/>
            <person name="Paolocci F."/>
            <person name="Nowrousian M."/>
            <person name="Ottonello S."/>
            <person name="Baldrian P."/>
            <person name="Spatafora J.W."/>
            <person name="Henrissat B."/>
            <person name="Nagy L.G."/>
            <person name="Aury J.M."/>
            <person name="Wincker P."/>
            <person name="Grigoriev I.V."/>
            <person name="Bonfante P."/>
            <person name="Martin F.M."/>
        </authorList>
    </citation>
    <scope>NUCLEOTIDE SEQUENCE [LARGE SCALE GENOMIC DNA]</scope>
    <source>
        <strain evidence="2 3">RN42</strain>
    </source>
</reference>
<keyword evidence="1" id="KW-0472">Membrane</keyword>
<keyword evidence="1" id="KW-1133">Transmembrane helix</keyword>
<dbReference type="EMBL" id="ML119652">
    <property type="protein sequence ID" value="RPA85642.1"/>
    <property type="molecule type" value="Genomic_DNA"/>
</dbReference>
<accession>A0A3N4IHM7</accession>
<dbReference type="Proteomes" id="UP000275078">
    <property type="component" value="Unassembled WGS sequence"/>
</dbReference>
<dbReference type="AlphaFoldDB" id="A0A3N4IHM7"/>
<protein>
    <recommendedName>
        <fullName evidence="4">Tetraspanin</fullName>
    </recommendedName>
</protein>
<dbReference type="STRING" id="1160509.A0A3N4IHM7"/>